<evidence type="ECO:0000256" key="1">
    <source>
        <dbReference type="SAM" id="MobiDB-lite"/>
    </source>
</evidence>
<sequence length="154" mass="16625">MHSFTSSFEPLSDSHTSPSLSSLSNSPDSPSLSLPFPLSHFCHPPSSVISLTHLHSPGTPPPPRRCDADEPPSPPPGRHDLKPRPALTSLALTPLVLPLLSPAPRPEHRATTTSTPANHLSSPLSFPVTSSPSRGTRDLHTHHELWRSTDFPTR</sequence>
<evidence type="ECO:0000313" key="2">
    <source>
        <dbReference type="EMBL" id="KAB2595704.1"/>
    </source>
</evidence>
<feature type="compositionally biased region" description="Polar residues" evidence="1">
    <location>
        <begin position="111"/>
        <end position="134"/>
    </location>
</feature>
<comment type="caution">
    <text evidence="2">The sequence shown here is derived from an EMBL/GenBank/DDBJ whole genome shotgun (WGS) entry which is preliminary data.</text>
</comment>
<dbReference type="AlphaFoldDB" id="A0A5N5FB07"/>
<accession>A0A5N5FB07</accession>
<name>A0A5N5FB07_9ROSA</name>
<reference evidence="2 3" key="1">
    <citation type="submission" date="2019-09" db="EMBL/GenBank/DDBJ databases">
        <authorList>
            <person name="Ou C."/>
        </authorList>
    </citation>
    <scope>NUCLEOTIDE SEQUENCE [LARGE SCALE GENOMIC DNA]</scope>
    <source>
        <strain evidence="2">S2</strain>
        <tissue evidence="2">Leaf</tissue>
    </source>
</reference>
<gene>
    <name evidence="2" type="ORF">D8674_031154</name>
</gene>
<feature type="compositionally biased region" description="Basic and acidic residues" evidence="1">
    <location>
        <begin position="135"/>
        <end position="154"/>
    </location>
</feature>
<evidence type="ECO:0000313" key="3">
    <source>
        <dbReference type="Proteomes" id="UP000327157"/>
    </source>
</evidence>
<reference evidence="3" key="2">
    <citation type="submission" date="2019-10" db="EMBL/GenBank/DDBJ databases">
        <title>A de novo genome assembly of a pear dwarfing rootstock.</title>
        <authorList>
            <person name="Wang F."/>
            <person name="Wang J."/>
            <person name="Li S."/>
            <person name="Zhang Y."/>
            <person name="Fang M."/>
            <person name="Ma L."/>
            <person name="Zhao Y."/>
            <person name="Jiang S."/>
        </authorList>
    </citation>
    <scope>NUCLEOTIDE SEQUENCE [LARGE SCALE GENOMIC DNA]</scope>
</reference>
<reference evidence="2 3" key="3">
    <citation type="submission" date="2019-11" db="EMBL/GenBank/DDBJ databases">
        <title>A de novo genome assembly of a pear dwarfing rootstock.</title>
        <authorList>
            <person name="Wang F."/>
            <person name="Wang J."/>
            <person name="Li S."/>
            <person name="Zhang Y."/>
            <person name="Fang M."/>
            <person name="Ma L."/>
            <person name="Zhao Y."/>
            <person name="Jiang S."/>
        </authorList>
    </citation>
    <scope>NUCLEOTIDE SEQUENCE [LARGE SCALE GENOMIC DNA]</scope>
    <source>
        <strain evidence="2">S2</strain>
        <tissue evidence="2">Leaf</tissue>
    </source>
</reference>
<keyword evidence="3" id="KW-1185">Reference proteome</keyword>
<protein>
    <submittedName>
        <fullName evidence="2">Uncharacterized protein</fullName>
    </submittedName>
</protein>
<feature type="region of interest" description="Disordered" evidence="1">
    <location>
        <begin position="1"/>
        <end position="37"/>
    </location>
</feature>
<organism evidence="2 3">
    <name type="scientific">Pyrus ussuriensis x Pyrus communis</name>
    <dbReference type="NCBI Taxonomy" id="2448454"/>
    <lineage>
        <taxon>Eukaryota</taxon>
        <taxon>Viridiplantae</taxon>
        <taxon>Streptophyta</taxon>
        <taxon>Embryophyta</taxon>
        <taxon>Tracheophyta</taxon>
        <taxon>Spermatophyta</taxon>
        <taxon>Magnoliopsida</taxon>
        <taxon>eudicotyledons</taxon>
        <taxon>Gunneridae</taxon>
        <taxon>Pentapetalae</taxon>
        <taxon>rosids</taxon>
        <taxon>fabids</taxon>
        <taxon>Rosales</taxon>
        <taxon>Rosaceae</taxon>
        <taxon>Amygdaloideae</taxon>
        <taxon>Maleae</taxon>
        <taxon>Pyrus</taxon>
    </lineage>
</organism>
<feature type="compositionally biased region" description="Low complexity" evidence="1">
    <location>
        <begin position="10"/>
        <end position="37"/>
    </location>
</feature>
<feature type="region of interest" description="Disordered" evidence="1">
    <location>
        <begin position="49"/>
        <end position="154"/>
    </location>
</feature>
<dbReference type="Proteomes" id="UP000327157">
    <property type="component" value="Chromosome 7"/>
</dbReference>
<feature type="compositionally biased region" description="Low complexity" evidence="1">
    <location>
        <begin position="84"/>
        <end position="102"/>
    </location>
</feature>
<proteinExistence type="predicted"/>
<dbReference type="EMBL" id="SMOL01000781">
    <property type="protein sequence ID" value="KAB2595704.1"/>
    <property type="molecule type" value="Genomic_DNA"/>
</dbReference>